<dbReference type="Pfam" id="PF00005">
    <property type="entry name" value="ABC_tran"/>
    <property type="match status" value="1"/>
</dbReference>
<dbReference type="RefSeq" id="WP_208196740.1">
    <property type="nucleotide sequence ID" value="NZ_CP076023.1"/>
</dbReference>
<gene>
    <name evidence="9" type="ORF">KKR89_00365</name>
</gene>
<evidence type="ECO:0000256" key="2">
    <source>
        <dbReference type="ARBA" id="ARBA00005417"/>
    </source>
</evidence>
<keyword evidence="10" id="KW-1185">Reference proteome</keyword>
<dbReference type="Gene3D" id="3.40.50.300">
    <property type="entry name" value="P-loop containing nucleotide triphosphate hydrolases"/>
    <property type="match status" value="1"/>
</dbReference>
<comment type="similarity">
    <text evidence="2">Belongs to the ABC transporter superfamily.</text>
</comment>
<sequence>MSVLDVRDLRVTFGTESGPVVAVDGLSYGVDAGEILAIVGESGCGKSVGVLSLLGLQPDSARVSGEVRFQGEDLLAVPERRLRAVRGREVGYIFQDPMTALNPLLTVGTQITEVLRRHLRMSRAAATDRAVELLDLVGIPAARTRLAAYPHQLSGGMRQRVMIAIAIACGPRLLIADEPTTALDVTVQAGIIETLKDLRDRLGTAILIITHDMGVVADIADRVVVMYAGRRVEEAPVDTLFRRPTHPYTRGLLAAVPAPGQRASRHRLVGIPGTVPVLRSSPDACTFADRCPLASAQCEAARPEPAGVGAPGHVAACWHADLAPTQLTAGGAR</sequence>
<dbReference type="Proteomes" id="UP000679335">
    <property type="component" value="Chromosome"/>
</dbReference>
<dbReference type="CDD" id="cd03257">
    <property type="entry name" value="ABC_NikE_OppD_transporters"/>
    <property type="match status" value="1"/>
</dbReference>
<accession>A0ABX8GKX4</accession>
<dbReference type="EMBL" id="CP076023">
    <property type="protein sequence ID" value="QWC16176.1"/>
    <property type="molecule type" value="Genomic_DNA"/>
</dbReference>
<proteinExistence type="inferred from homology"/>
<feature type="domain" description="ABC transporter" evidence="8">
    <location>
        <begin position="6"/>
        <end position="253"/>
    </location>
</feature>
<dbReference type="PROSITE" id="PS00211">
    <property type="entry name" value="ABC_TRANSPORTER_1"/>
    <property type="match status" value="1"/>
</dbReference>
<dbReference type="GO" id="GO:0005524">
    <property type="term" value="F:ATP binding"/>
    <property type="evidence" value="ECO:0007669"/>
    <property type="project" value="UniProtKB-KW"/>
</dbReference>
<dbReference type="InterPro" id="IPR027417">
    <property type="entry name" value="P-loop_NTPase"/>
</dbReference>
<protein>
    <submittedName>
        <fullName evidence="9">ABC transporter ATP-binding protein</fullName>
    </submittedName>
</protein>
<evidence type="ECO:0000256" key="1">
    <source>
        <dbReference type="ARBA" id="ARBA00004202"/>
    </source>
</evidence>
<evidence type="ECO:0000313" key="9">
    <source>
        <dbReference type="EMBL" id="QWC16176.1"/>
    </source>
</evidence>
<evidence type="ECO:0000313" key="10">
    <source>
        <dbReference type="Proteomes" id="UP000679335"/>
    </source>
</evidence>
<comment type="subcellular location">
    <subcellularLocation>
        <location evidence="1">Cell membrane</location>
        <topology evidence="1">Peripheral membrane protein</topology>
    </subcellularLocation>
</comment>
<dbReference type="NCBIfam" id="TIGR01727">
    <property type="entry name" value="oligo_HPY"/>
    <property type="match status" value="1"/>
</dbReference>
<dbReference type="InterPro" id="IPR003439">
    <property type="entry name" value="ABC_transporter-like_ATP-bd"/>
</dbReference>
<evidence type="ECO:0000256" key="7">
    <source>
        <dbReference type="ARBA" id="ARBA00023136"/>
    </source>
</evidence>
<dbReference type="InterPro" id="IPR003593">
    <property type="entry name" value="AAA+_ATPase"/>
</dbReference>
<keyword evidence="4" id="KW-1003">Cell membrane</keyword>
<evidence type="ECO:0000256" key="6">
    <source>
        <dbReference type="ARBA" id="ARBA00022840"/>
    </source>
</evidence>
<dbReference type="PANTHER" id="PTHR43297">
    <property type="entry name" value="OLIGOPEPTIDE TRANSPORT ATP-BINDING PROTEIN APPD"/>
    <property type="match status" value="1"/>
</dbReference>
<name>A0ABX8GKX4_9CELL</name>
<evidence type="ECO:0000256" key="4">
    <source>
        <dbReference type="ARBA" id="ARBA00022475"/>
    </source>
</evidence>
<dbReference type="InterPro" id="IPR050388">
    <property type="entry name" value="ABC_Ni/Peptide_Import"/>
</dbReference>
<reference evidence="9 10" key="1">
    <citation type="submission" date="2021-05" db="EMBL/GenBank/DDBJ databases">
        <title>Novel species in genus Cellulomonas.</title>
        <authorList>
            <person name="Zhang G."/>
        </authorList>
    </citation>
    <scope>NUCLEOTIDE SEQUENCE [LARGE SCALE GENOMIC DNA]</scope>
    <source>
        <strain evidence="10">zg-ZUI157</strain>
    </source>
</reference>
<evidence type="ECO:0000256" key="5">
    <source>
        <dbReference type="ARBA" id="ARBA00022741"/>
    </source>
</evidence>
<dbReference type="SMART" id="SM00382">
    <property type="entry name" value="AAA"/>
    <property type="match status" value="1"/>
</dbReference>
<dbReference type="InterPro" id="IPR013563">
    <property type="entry name" value="Oligopep_ABC_C"/>
</dbReference>
<keyword evidence="5" id="KW-0547">Nucleotide-binding</keyword>
<dbReference type="PANTHER" id="PTHR43297:SF2">
    <property type="entry name" value="DIPEPTIDE TRANSPORT ATP-BINDING PROTEIN DPPD"/>
    <property type="match status" value="1"/>
</dbReference>
<organism evidence="9 10">
    <name type="scientific">Cellulomonas dongxiuzhuiae</name>
    <dbReference type="NCBI Taxonomy" id="2819979"/>
    <lineage>
        <taxon>Bacteria</taxon>
        <taxon>Bacillati</taxon>
        <taxon>Actinomycetota</taxon>
        <taxon>Actinomycetes</taxon>
        <taxon>Micrococcales</taxon>
        <taxon>Cellulomonadaceae</taxon>
        <taxon>Cellulomonas</taxon>
    </lineage>
</organism>
<keyword evidence="6 9" id="KW-0067">ATP-binding</keyword>
<keyword evidence="3" id="KW-0813">Transport</keyword>
<evidence type="ECO:0000259" key="8">
    <source>
        <dbReference type="PROSITE" id="PS50893"/>
    </source>
</evidence>
<dbReference type="InterPro" id="IPR017871">
    <property type="entry name" value="ABC_transporter-like_CS"/>
</dbReference>
<dbReference type="SUPFAM" id="SSF52540">
    <property type="entry name" value="P-loop containing nucleoside triphosphate hydrolases"/>
    <property type="match status" value="1"/>
</dbReference>
<dbReference type="Pfam" id="PF08352">
    <property type="entry name" value="oligo_HPY"/>
    <property type="match status" value="1"/>
</dbReference>
<evidence type="ECO:0000256" key="3">
    <source>
        <dbReference type="ARBA" id="ARBA00022448"/>
    </source>
</evidence>
<dbReference type="PROSITE" id="PS50893">
    <property type="entry name" value="ABC_TRANSPORTER_2"/>
    <property type="match status" value="1"/>
</dbReference>
<keyword evidence="7" id="KW-0472">Membrane</keyword>